<gene>
    <name evidence="1" type="ORF">CVT25_006493</name>
</gene>
<dbReference type="Proteomes" id="UP000283269">
    <property type="component" value="Unassembled WGS sequence"/>
</dbReference>
<dbReference type="AlphaFoldDB" id="A0A409XEF6"/>
<comment type="caution">
    <text evidence="1">The sequence shown here is derived from an EMBL/GenBank/DDBJ whole genome shotgun (WGS) entry which is preliminary data.</text>
</comment>
<evidence type="ECO:0000313" key="1">
    <source>
        <dbReference type="EMBL" id="PPQ89121.1"/>
    </source>
</evidence>
<organism evidence="1 2">
    <name type="scientific">Psilocybe cyanescens</name>
    <dbReference type="NCBI Taxonomy" id="93625"/>
    <lineage>
        <taxon>Eukaryota</taxon>
        <taxon>Fungi</taxon>
        <taxon>Dikarya</taxon>
        <taxon>Basidiomycota</taxon>
        <taxon>Agaricomycotina</taxon>
        <taxon>Agaricomycetes</taxon>
        <taxon>Agaricomycetidae</taxon>
        <taxon>Agaricales</taxon>
        <taxon>Agaricineae</taxon>
        <taxon>Strophariaceae</taxon>
        <taxon>Psilocybe</taxon>
    </lineage>
</organism>
<reference evidence="1 2" key="1">
    <citation type="journal article" date="2018" name="Evol. Lett.">
        <title>Horizontal gene cluster transfer increased hallucinogenic mushroom diversity.</title>
        <authorList>
            <person name="Reynolds H.T."/>
            <person name="Vijayakumar V."/>
            <person name="Gluck-Thaler E."/>
            <person name="Korotkin H.B."/>
            <person name="Matheny P.B."/>
            <person name="Slot J.C."/>
        </authorList>
    </citation>
    <scope>NUCLEOTIDE SEQUENCE [LARGE SCALE GENOMIC DNA]</scope>
    <source>
        <strain evidence="1 2">2631</strain>
    </source>
</reference>
<keyword evidence="2" id="KW-1185">Reference proteome</keyword>
<protein>
    <submittedName>
        <fullName evidence="1">Uncharacterized protein</fullName>
    </submittedName>
</protein>
<proteinExistence type="predicted"/>
<dbReference type="InParanoid" id="A0A409XEF6"/>
<name>A0A409XEF6_PSICY</name>
<accession>A0A409XEF6</accession>
<dbReference type="EMBL" id="NHYD01001946">
    <property type="protein sequence ID" value="PPQ89121.1"/>
    <property type="molecule type" value="Genomic_DNA"/>
</dbReference>
<evidence type="ECO:0000313" key="2">
    <source>
        <dbReference type="Proteomes" id="UP000283269"/>
    </source>
</evidence>
<sequence length="188" mass="20286">MSMTRCSASSSSNLFARASNKNEGAVGSKLITLSLFKDAVDSFRASSAAMLISANNGMETTCTGRPCTTAWTMQASACTALNDRKRGRASGGRMKASAAGHCIDAGRGSIKGRKKTESVWYPLNVRSTMLLCDSRNDANGRRQYIDVVNCLSLNVQSSNIQRGECVFGSSRNRDVSPVVRSRARWSRV</sequence>